<reference evidence="2 3" key="1">
    <citation type="submission" date="2014-04" db="EMBL/GenBank/DDBJ databases">
        <authorList>
            <consortium name="DOE Joint Genome Institute"/>
            <person name="Kuo A."/>
            <person name="Martino E."/>
            <person name="Perotto S."/>
            <person name="Kohler A."/>
            <person name="Nagy L.G."/>
            <person name="Floudas D."/>
            <person name="Copeland A."/>
            <person name="Barry K.W."/>
            <person name="Cichocki N."/>
            <person name="Veneault-Fourrey C."/>
            <person name="LaButti K."/>
            <person name="Lindquist E.A."/>
            <person name="Lipzen A."/>
            <person name="Lundell T."/>
            <person name="Morin E."/>
            <person name="Murat C."/>
            <person name="Sun H."/>
            <person name="Tunlid A."/>
            <person name="Henrissat B."/>
            <person name="Grigoriev I.V."/>
            <person name="Hibbett D.S."/>
            <person name="Martin F."/>
            <person name="Nordberg H.P."/>
            <person name="Cantor M.N."/>
            <person name="Hua S.X."/>
        </authorList>
    </citation>
    <scope>NUCLEOTIDE SEQUENCE [LARGE SCALE GENOMIC DNA]</scope>
    <source>
        <strain evidence="2 3">Zn</strain>
    </source>
</reference>
<dbReference type="STRING" id="913774.A0A0C3H2T1"/>
<gene>
    <name evidence="2" type="ORF">OIDMADRAFT_31628</name>
</gene>
<dbReference type="OrthoDB" id="3439512at2759"/>
<dbReference type="EMBL" id="KN832881">
    <property type="protein sequence ID" value="KIM97694.1"/>
    <property type="molecule type" value="Genomic_DNA"/>
</dbReference>
<feature type="region of interest" description="Disordered" evidence="1">
    <location>
        <begin position="308"/>
        <end position="338"/>
    </location>
</feature>
<reference evidence="3" key="2">
    <citation type="submission" date="2015-01" db="EMBL/GenBank/DDBJ databases">
        <title>Evolutionary Origins and Diversification of the Mycorrhizal Mutualists.</title>
        <authorList>
            <consortium name="DOE Joint Genome Institute"/>
            <consortium name="Mycorrhizal Genomics Consortium"/>
            <person name="Kohler A."/>
            <person name="Kuo A."/>
            <person name="Nagy L.G."/>
            <person name="Floudas D."/>
            <person name="Copeland A."/>
            <person name="Barry K.W."/>
            <person name="Cichocki N."/>
            <person name="Veneault-Fourrey C."/>
            <person name="LaButti K."/>
            <person name="Lindquist E.A."/>
            <person name="Lipzen A."/>
            <person name="Lundell T."/>
            <person name="Morin E."/>
            <person name="Murat C."/>
            <person name="Riley R."/>
            <person name="Ohm R."/>
            <person name="Sun H."/>
            <person name="Tunlid A."/>
            <person name="Henrissat B."/>
            <person name="Grigoriev I.V."/>
            <person name="Hibbett D.S."/>
            <person name="Martin F."/>
        </authorList>
    </citation>
    <scope>NUCLEOTIDE SEQUENCE [LARGE SCALE GENOMIC DNA]</scope>
    <source>
        <strain evidence="3">Zn</strain>
    </source>
</reference>
<protein>
    <submittedName>
        <fullName evidence="2">Uncharacterized protein</fullName>
    </submittedName>
</protein>
<dbReference type="AlphaFoldDB" id="A0A0C3H2T1"/>
<keyword evidence="3" id="KW-1185">Reference proteome</keyword>
<name>A0A0C3H2T1_OIDMZ</name>
<evidence type="ECO:0000256" key="1">
    <source>
        <dbReference type="SAM" id="MobiDB-lite"/>
    </source>
</evidence>
<feature type="region of interest" description="Disordered" evidence="1">
    <location>
        <begin position="441"/>
        <end position="468"/>
    </location>
</feature>
<dbReference type="HOGENOM" id="CLU_004458_0_0_1"/>
<sequence length="966" mass="108018">MASAITGYIYSCYAPSTLGQRSVAKSALTAATYVPGRDKRLVFASEWVFKQEGIRAVNIKFREALEESGMSADHEWNAKDMVFRVRCLVGDAPKISAIFSGIISDIVSESHGDDYFSDEDEESEIMVSNSDGEEVPFKSDNVERISVWKRMQGITDSNAQSKNSSIAIDFPLSSNLGESSSNDGSVKLEFIWTCGDRFEDIASDEILKALTDLTGCDFNKDLKQGKLFIHHYFAENCLHAIKKLDNLRRYSALNYNKLTRALTVRCASRDGTKGDYMPVPIGKLSPATKDSDLSLKAMNVVNFEYHAKGSPESHPMRHVINKESQGPNNEERPKTLDRATFGELDQLKQTRIKGWAEEIRLEFLDNGTGDKAGRVTDSSSDLKDLRATIVNDSHSSACTLHDPLVHKMENLVGINSQRTTTRSLLDEEILSIRFTPLQPLGRLPAKSSMKKTKSQNTKNSNQKDKGVGTALETTPLVTNSSETAVHWAKDDTQPVSPDLAQKFLIETQVNFKHLMSGLQGFSGEVLVRAEFGRIILRKSNPRCVTLNDNFESFPPQEILAELLPNPGTDRNQTRTFFTNTLSTLSSDISYLVDIKDQTGQPIWERTPVELSLIYEISCHNERLSGWNPFIIEIDGETFSIRIKTRYDFGVVYVHSTLRHWDFRINAFGFGDEEQNETLYNDFAKAIQRSLFIPPNLSKPSLYFELDDSYFEKSGLVIDSILVHHVAKYNSIDKAANSILSVSEIRALDVDCRCPFEGATFQIYKAESPSQQQNDTEGLNVWHEASISSAKINELLKQNISLELGEEAEWSPEMLDQPDAADSIIRPACEMLRQMDGVGMHNNNGVDLRELLAIKSSPPKPFFFCYYGPQEGGSHDTAYFHSPRHADGRLLLDTYTFVEDLSVPDTHAQPLTSLLDMMAYARWPDGIVVITGRHECSYPIMCIPDTSINEHAAVDIKEAGDGCNGRG</sequence>
<evidence type="ECO:0000313" key="2">
    <source>
        <dbReference type="EMBL" id="KIM97694.1"/>
    </source>
</evidence>
<proteinExistence type="predicted"/>
<dbReference type="InParanoid" id="A0A0C3H2T1"/>
<organism evidence="2 3">
    <name type="scientific">Oidiodendron maius (strain Zn)</name>
    <dbReference type="NCBI Taxonomy" id="913774"/>
    <lineage>
        <taxon>Eukaryota</taxon>
        <taxon>Fungi</taxon>
        <taxon>Dikarya</taxon>
        <taxon>Ascomycota</taxon>
        <taxon>Pezizomycotina</taxon>
        <taxon>Leotiomycetes</taxon>
        <taxon>Leotiomycetes incertae sedis</taxon>
        <taxon>Myxotrichaceae</taxon>
        <taxon>Oidiodendron</taxon>
    </lineage>
</organism>
<evidence type="ECO:0000313" key="3">
    <source>
        <dbReference type="Proteomes" id="UP000054321"/>
    </source>
</evidence>
<dbReference type="Proteomes" id="UP000054321">
    <property type="component" value="Unassembled WGS sequence"/>
</dbReference>
<accession>A0A0C3H2T1</accession>